<dbReference type="PANTHER" id="PTHR33217:SF9">
    <property type="entry name" value="MUTATOR FAMILY TRANSPOSASE"/>
    <property type="match status" value="1"/>
</dbReference>
<dbReference type="PANTHER" id="PTHR33217">
    <property type="entry name" value="TRANSPOSASE FOR INSERTION SEQUENCE ELEMENT IS1081"/>
    <property type="match status" value="1"/>
</dbReference>
<accession>A0A261F4N8</accession>
<dbReference type="PROSITE" id="PS01007">
    <property type="entry name" value="TRANSPOSASE_MUTATOR"/>
    <property type="match status" value="1"/>
</dbReference>
<evidence type="ECO:0000256" key="1">
    <source>
        <dbReference type="ARBA" id="ARBA00002190"/>
    </source>
</evidence>
<evidence type="ECO:0000256" key="4">
    <source>
        <dbReference type="ARBA" id="ARBA00023125"/>
    </source>
</evidence>
<dbReference type="GO" id="GO:0003677">
    <property type="term" value="F:DNA binding"/>
    <property type="evidence" value="ECO:0007669"/>
    <property type="project" value="UniProtKB-UniRule"/>
</dbReference>
<evidence type="ECO:0000313" key="7">
    <source>
        <dbReference type="EMBL" id="OZG52243.1"/>
    </source>
</evidence>
<dbReference type="GO" id="GO:0004803">
    <property type="term" value="F:transposase activity"/>
    <property type="evidence" value="ECO:0007669"/>
    <property type="project" value="UniProtKB-UniRule"/>
</dbReference>
<evidence type="ECO:0000313" key="9">
    <source>
        <dbReference type="Proteomes" id="UP000243657"/>
    </source>
</evidence>
<evidence type="ECO:0000256" key="2">
    <source>
        <dbReference type="ARBA" id="ARBA00010961"/>
    </source>
</evidence>
<dbReference type="InterPro" id="IPR048004">
    <property type="entry name" value="IS1249_transpos"/>
</dbReference>
<dbReference type="Proteomes" id="UP000243657">
    <property type="component" value="Unassembled WGS sequence"/>
</dbReference>
<dbReference type="NCBIfam" id="NF033544">
    <property type="entry name" value="transpos_IS1249"/>
    <property type="match status" value="1"/>
</dbReference>
<gene>
    <name evidence="8" type="ORF">ALMA_0570</name>
    <name evidence="7" type="ORF">ALMA_1554</name>
</gene>
<reference evidence="8 9" key="1">
    <citation type="journal article" date="2017" name="BMC Genomics">
        <title>Comparative genomic and phylogenomic analyses of the Bifidobacteriaceae family.</title>
        <authorList>
            <person name="Lugli G.A."/>
            <person name="Milani C."/>
            <person name="Turroni F."/>
            <person name="Duranti S."/>
            <person name="Mancabelli L."/>
            <person name="Mangifesta M."/>
            <person name="Ferrario C."/>
            <person name="Modesto M."/>
            <person name="Mattarelli P."/>
            <person name="Jiri K."/>
            <person name="van Sinderen D."/>
            <person name="Ventura M."/>
        </authorList>
    </citation>
    <scope>NUCLEOTIDE SEQUENCE [LARGE SCALE GENOMIC DNA]</scope>
    <source>
        <strain evidence="8 9">DSM 24762</strain>
    </source>
</reference>
<comment type="caution">
    <text evidence="8">The sequence shown here is derived from an EMBL/GenBank/DDBJ whole genome shotgun (WGS) entry which is preliminary data.</text>
</comment>
<dbReference type="GO" id="GO:0006313">
    <property type="term" value="P:DNA transposition"/>
    <property type="evidence" value="ECO:0007669"/>
    <property type="project" value="UniProtKB-UniRule"/>
</dbReference>
<comment type="similarity">
    <text evidence="2 6">Belongs to the transposase mutator family.</text>
</comment>
<evidence type="ECO:0000313" key="8">
    <source>
        <dbReference type="EMBL" id="OZG54109.1"/>
    </source>
</evidence>
<dbReference type="EMBL" id="MWWT01000005">
    <property type="protein sequence ID" value="OZG54109.1"/>
    <property type="molecule type" value="Genomic_DNA"/>
</dbReference>
<keyword evidence="4 6" id="KW-0238">DNA-binding</keyword>
<comment type="function">
    <text evidence="1 6">Required for the transposition of the insertion element.</text>
</comment>
<evidence type="ECO:0000256" key="3">
    <source>
        <dbReference type="ARBA" id="ARBA00022578"/>
    </source>
</evidence>
<keyword evidence="6" id="KW-0814">Transposable element</keyword>
<proteinExistence type="inferred from homology"/>
<keyword evidence="5 6" id="KW-0233">DNA recombination</keyword>
<dbReference type="Pfam" id="PF00872">
    <property type="entry name" value="Transposase_mut"/>
    <property type="match status" value="1"/>
</dbReference>
<dbReference type="InterPro" id="IPR001207">
    <property type="entry name" value="Transposase_mutator"/>
</dbReference>
<keyword evidence="9" id="KW-1185">Reference proteome</keyword>
<keyword evidence="3 6" id="KW-0815">Transposition</keyword>
<sequence length="307" mass="36172">MKGKGRTFRRHTSQFWQYWPIPRQAASPSDVVFCDGIYLKRRLVVLIARGREYVSGWYLARSENTYAWESLLQRIPPPIMVVSDGSNGFASAVNTVWPSTRIQRCLFHVHNQIIRCTTRKPQLQAGQELYALAERIARRMTASQAQQWVKDYNQWCQTWDEFLKQKTIINKKSEYTHKRLRKARRAINQLIREGTLFTYIELDPDNQGLYPHTNNMIEGGVNSQLRDMIRWHRGLPLSKQAKAIFWWCTLHSSKNIDLYEQLDTLPTDETITGFYAQAHEKYEDDKDMRLWGDQPVWEEFHTGNTLS</sequence>
<protein>
    <recommendedName>
        <fullName evidence="6">Mutator family transposase</fullName>
    </recommendedName>
</protein>
<dbReference type="EMBL" id="MWWT01000015">
    <property type="protein sequence ID" value="OZG52243.1"/>
    <property type="molecule type" value="Genomic_DNA"/>
</dbReference>
<evidence type="ECO:0000256" key="5">
    <source>
        <dbReference type="ARBA" id="ARBA00023172"/>
    </source>
</evidence>
<evidence type="ECO:0000256" key="6">
    <source>
        <dbReference type="RuleBase" id="RU365089"/>
    </source>
</evidence>
<dbReference type="AlphaFoldDB" id="A0A261F4N8"/>
<organism evidence="8 9">
    <name type="scientific">Alloscardovia macacae</name>
    <dbReference type="NCBI Taxonomy" id="1160091"/>
    <lineage>
        <taxon>Bacteria</taxon>
        <taxon>Bacillati</taxon>
        <taxon>Actinomycetota</taxon>
        <taxon>Actinomycetes</taxon>
        <taxon>Bifidobacteriales</taxon>
        <taxon>Bifidobacteriaceae</taxon>
        <taxon>Alloscardovia</taxon>
    </lineage>
</organism>
<name>A0A261F4N8_9BIFI</name>